<dbReference type="Pfam" id="PF00359">
    <property type="entry name" value="PTS_EIIA_2"/>
    <property type="match status" value="1"/>
</dbReference>
<dbReference type="Pfam" id="PF05043">
    <property type="entry name" value="Mga"/>
    <property type="match status" value="1"/>
</dbReference>
<feature type="domain" description="PRD" evidence="8">
    <location>
        <begin position="184"/>
        <end position="296"/>
    </location>
</feature>
<comment type="caution">
    <text evidence="9">The sequence shown here is derived from an EMBL/GenBank/DDBJ whole genome shotgun (WGS) entry which is preliminary data.</text>
</comment>
<dbReference type="Gene3D" id="3.40.930.10">
    <property type="entry name" value="Mannitol-specific EII, Chain A"/>
    <property type="match status" value="1"/>
</dbReference>
<organism evidence="9 10">
    <name type="scientific">Faecalitalea cylindroides ATCC 27803</name>
    <dbReference type="NCBI Taxonomy" id="649755"/>
    <lineage>
        <taxon>Bacteria</taxon>
        <taxon>Bacillati</taxon>
        <taxon>Bacillota</taxon>
        <taxon>Erysipelotrichia</taxon>
        <taxon>Erysipelotrichales</taxon>
        <taxon>Erysipelotrichaceae</taxon>
        <taxon>Faecalitalea</taxon>
    </lineage>
</organism>
<dbReference type="PROSITE" id="PS51094">
    <property type="entry name" value="PTS_EIIA_TYPE_2"/>
    <property type="match status" value="1"/>
</dbReference>
<dbReference type="Proteomes" id="UP000016658">
    <property type="component" value="Unassembled WGS sequence"/>
</dbReference>
<dbReference type="PANTHER" id="PTHR30185:SF13">
    <property type="entry name" value="LICABCH OPERON REGULATOR-RELATED"/>
    <property type="match status" value="1"/>
</dbReference>
<protein>
    <submittedName>
        <fullName evidence="9">PRD domain protein</fullName>
    </submittedName>
</protein>
<evidence type="ECO:0000313" key="9">
    <source>
        <dbReference type="EMBL" id="ERK45473.1"/>
    </source>
</evidence>
<dbReference type="InterPro" id="IPR050661">
    <property type="entry name" value="BglG_antiterminators"/>
</dbReference>
<evidence type="ECO:0000313" key="10">
    <source>
        <dbReference type="Proteomes" id="UP000016658"/>
    </source>
</evidence>
<dbReference type="InterPro" id="IPR013011">
    <property type="entry name" value="PTS_EIIB_2"/>
</dbReference>
<dbReference type="InterPro" id="IPR013196">
    <property type="entry name" value="HTH_11"/>
</dbReference>
<feature type="domain" description="PRD" evidence="8">
    <location>
        <begin position="303"/>
        <end position="410"/>
    </location>
</feature>
<dbReference type="InterPro" id="IPR007737">
    <property type="entry name" value="Mga_HTH"/>
</dbReference>
<dbReference type="Gene3D" id="1.10.1790.10">
    <property type="entry name" value="PRD domain"/>
    <property type="match status" value="2"/>
</dbReference>
<dbReference type="GO" id="GO:0008982">
    <property type="term" value="F:protein-N(PI)-phosphohistidine-sugar phosphotransferase activity"/>
    <property type="evidence" value="ECO:0007669"/>
    <property type="project" value="InterPro"/>
</dbReference>
<dbReference type="SUPFAM" id="SSF63520">
    <property type="entry name" value="PTS-regulatory domain, PRD"/>
    <property type="match status" value="2"/>
</dbReference>
<dbReference type="OrthoDB" id="3175596at2"/>
<evidence type="ECO:0000259" key="7">
    <source>
        <dbReference type="PROSITE" id="PS51099"/>
    </source>
</evidence>
<dbReference type="GO" id="GO:0009401">
    <property type="term" value="P:phosphoenolpyruvate-dependent sugar phosphotransferase system"/>
    <property type="evidence" value="ECO:0007669"/>
    <property type="project" value="InterPro"/>
</dbReference>
<keyword evidence="5" id="KW-0804">Transcription</keyword>
<keyword evidence="4" id="KW-0010">Activator</keyword>
<dbReference type="InterPro" id="IPR011608">
    <property type="entry name" value="PRD"/>
</dbReference>
<dbReference type="SUPFAM" id="SSF52794">
    <property type="entry name" value="PTS system IIB component-like"/>
    <property type="match status" value="1"/>
</dbReference>
<dbReference type="Gene3D" id="1.10.10.10">
    <property type="entry name" value="Winged helix-like DNA-binding domain superfamily/Winged helix DNA-binding domain"/>
    <property type="match status" value="2"/>
</dbReference>
<dbReference type="InterPro" id="IPR016152">
    <property type="entry name" value="PTrfase/Anion_transptr"/>
</dbReference>
<name>U2QW27_9FIRM</name>
<dbReference type="PANTHER" id="PTHR30185">
    <property type="entry name" value="CRYPTIC BETA-GLUCOSIDE BGL OPERON ANTITERMINATOR"/>
    <property type="match status" value="1"/>
</dbReference>
<dbReference type="CDD" id="cd00211">
    <property type="entry name" value="PTS_IIA_fru"/>
    <property type="match status" value="1"/>
</dbReference>
<dbReference type="InterPro" id="IPR036388">
    <property type="entry name" value="WH-like_DNA-bd_sf"/>
</dbReference>
<dbReference type="PATRIC" id="fig|649755.3.peg.899"/>
<dbReference type="SUPFAM" id="SSF55804">
    <property type="entry name" value="Phoshotransferase/anion transport protein"/>
    <property type="match status" value="1"/>
</dbReference>
<gene>
    <name evidence="9" type="ORF">HMPREF0367_00968</name>
</gene>
<evidence type="ECO:0000256" key="5">
    <source>
        <dbReference type="ARBA" id="ARBA00023163"/>
    </source>
</evidence>
<evidence type="ECO:0000259" key="6">
    <source>
        <dbReference type="PROSITE" id="PS51094"/>
    </source>
</evidence>
<dbReference type="GO" id="GO:0006355">
    <property type="term" value="P:regulation of DNA-templated transcription"/>
    <property type="evidence" value="ECO:0007669"/>
    <property type="project" value="InterPro"/>
</dbReference>
<proteinExistence type="predicted"/>
<keyword evidence="3" id="KW-0805">Transcription regulation</keyword>
<evidence type="ECO:0000256" key="1">
    <source>
        <dbReference type="ARBA" id="ARBA00022679"/>
    </source>
</evidence>
<evidence type="ECO:0000256" key="4">
    <source>
        <dbReference type="ARBA" id="ARBA00023159"/>
    </source>
</evidence>
<feature type="domain" description="PTS EIIA type-2" evidence="6">
    <location>
        <begin position="507"/>
        <end position="646"/>
    </location>
</feature>
<dbReference type="InterPro" id="IPR036634">
    <property type="entry name" value="PRD_sf"/>
</dbReference>
<sequence>MISFKMSDNMKEERVKLILESLSENYISSNVLASQIGVSSKTIRNEIKEINSILKHHGAIIQTKPKKGIALNIIDKIKYTKFTNSLSTKQPQDIPATFEQRVQYLIEYLLNAQQWTKIEYLADKLFVSRSILSQTLKEVRKRLKVYNIELVSKPGYGLKAIGSEFDFRVCMTNIIVDNVDNQTLPDNKCENDKREILKKISQILNKNFEFFEYHMSDVSFHNLIIHIYVALCRIEEGQETYLSNEQMNQVHEWKEYKMARLIVEGLSEEFNVDFPDDEIGYIAIHLAAKRIVSIDETENGNVIINGEVYEIVSHMLRAVYDSYHIDLMDDLELRMMLALHLVPFGVRMAYDLVLHNPLLVDIKTKYTMAYNLAVVASEELRKHYNKEIKEDEIGYFALHFNLALERKNRKQDKKNILIVCGTGRGTAQLLMYQFKDNFGKYLNQIYTSNALGIKNVDFTDIDYVITTVPIAYSVPVPILEIKSFVEDRDVKTIKRFLSQGHSRTMEKYFRKDLFLTNVEFETKEEVLQYMVKKIESVYDIPSDFYDAIFHRERQAGTEFGNLVAIPHPYKAMTKETFVCICILNKPIIWDKKKVQLIYLMSMEDNSNRNLMTFYKITSKLLVNPKYVNELIQNKRFEVLLSLFGEIESTLE</sequence>
<dbReference type="AlphaFoldDB" id="U2QW27"/>
<dbReference type="HOGENOM" id="CLU_013442_5_1_9"/>
<feature type="domain" description="PTS EIIB type-2" evidence="7">
    <location>
        <begin position="414"/>
        <end position="505"/>
    </location>
</feature>
<dbReference type="InterPro" id="IPR036095">
    <property type="entry name" value="PTS_EIIB-like_sf"/>
</dbReference>
<dbReference type="InterPro" id="IPR002178">
    <property type="entry name" value="PTS_EIIA_type-2_dom"/>
</dbReference>
<accession>U2QW27</accession>
<dbReference type="PROSITE" id="PS51372">
    <property type="entry name" value="PRD_2"/>
    <property type="match status" value="2"/>
</dbReference>
<dbReference type="CDD" id="cd05568">
    <property type="entry name" value="PTS_IIB_bgl_like"/>
    <property type="match status" value="1"/>
</dbReference>
<evidence type="ECO:0000256" key="2">
    <source>
        <dbReference type="ARBA" id="ARBA00022737"/>
    </source>
</evidence>
<evidence type="ECO:0000256" key="3">
    <source>
        <dbReference type="ARBA" id="ARBA00023015"/>
    </source>
</evidence>
<dbReference type="Pfam" id="PF00874">
    <property type="entry name" value="PRD"/>
    <property type="match status" value="2"/>
</dbReference>
<evidence type="ECO:0000259" key="8">
    <source>
        <dbReference type="PROSITE" id="PS51372"/>
    </source>
</evidence>
<dbReference type="PROSITE" id="PS51099">
    <property type="entry name" value="PTS_EIIB_TYPE_2"/>
    <property type="match status" value="1"/>
</dbReference>
<dbReference type="Pfam" id="PF08279">
    <property type="entry name" value="HTH_11"/>
    <property type="match status" value="1"/>
</dbReference>
<dbReference type="Gene3D" id="3.40.50.2300">
    <property type="match status" value="1"/>
</dbReference>
<reference evidence="9 10" key="1">
    <citation type="submission" date="2013-06" db="EMBL/GenBank/DDBJ databases">
        <authorList>
            <person name="Weinstock G."/>
            <person name="Sodergren E."/>
            <person name="Lobos E.A."/>
            <person name="Fulton L."/>
            <person name="Fulton R."/>
            <person name="Courtney L."/>
            <person name="Fronick C."/>
            <person name="O'Laughlin M."/>
            <person name="Godfrey J."/>
            <person name="Wilson R.M."/>
            <person name="Miner T."/>
            <person name="Farmer C."/>
            <person name="Delehaunty K."/>
            <person name="Cordes M."/>
            <person name="Minx P."/>
            <person name="Tomlinson C."/>
            <person name="Chen J."/>
            <person name="Wollam A."/>
            <person name="Pepin K.H."/>
            <person name="Bhonagiri V."/>
            <person name="Zhang X."/>
            <person name="Warren W."/>
            <person name="Mitreva M."/>
            <person name="Mardis E.R."/>
            <person name="Wilson R.K."/>
        </authorList>
    </citation>
    <scope>NUCLEOTIDE SEQUENCE [LARGE SCALE GENOMIC DNA]</scope>
    <source>
        <strain evidence="9 10">ATCC 27803</strain>
    </source>
</reference>
<keyword evidence="2" id="KW-0677">Repeat</keyword>
<dbReference type="EMBL" id="AWVI01000041">
    <property type="protein sequence ID" value="ERK45473.1"/>
    <property type="molecule type" value="Genomic_DNA"/>
</dbReference>
<keyword evidence="1" id="KW-0808">Transferase</keyword>